<comment type="caution">
    <text evidence="1">The sequence shown here is derived from an EMBL/GenBank/DDBJ whole genome shotgun (WGS) entry which is preliminary data.</text>
</comment>
<name>A0A4S8I395_9BACT</name>
<dbReference type="Proteomes" id="UP000306918">
    <property type="component" value="Unassembled WGS sequence"/>
</dbReference>
<evidence type="ECO:0000313" key="1">
    <source>
        <dbReference type="EMBL" id="THU40552.1"/>
    </source>
</evidence>
<sequence>MKTLLIIFSILTLSCSTTTNTNRQIFIKDIGWRFKVPSNISFNDSSFNKDGTLNESIPENGSSLRLFVSKTEKGFLGAFIWNDTLDAKGWKDYHDKDTEWYFNEIRHLPTMTVLDTKYYTEKVDNIDFLVQQVKFIKKSTSDTGYTYHYFGRLKGKGLDFSFEYYDKELGKSFHNVLTSSRFAN</sequence>
<accession>A0A4S8I395</accession>
<dbReference type="EMBL" id="STFF01000001">
    <property type="protein sequence ID" value="THU40552.1"/>
    <property type="molecule type" value="Genomic_DNA"/>
</dbReference>
<protein>
    <submittedName>
        <fullName evidence="1">Uncharacterized protein</fullName>
    </submittedName>
</protein>
<dbReference type="PROSITE" id="PS51257">
    <property type="entry name" value="PROKAR_LIPOPROTEIN"/>
    <property type="match status" value="1"/>
</dbReference>
<gene>
    <name evidence="1" type="ORF">FAM09_00105</name>
</gene>
<organism evidence="1 2">
    <name type="scientific">Niastella caeni</name>
    <dbReference type="NCBI Taxonomy" id="2569763"/>
    <lineage>
        <taxon>Bacteria</taxon>
        <taxon>Pseudomonadati</taxon>
        <taxon>Bacteroidota</taxon>
        <taxon>Chitinophagia</taxon>
        <taxon>Chitinophagales</taxon>
        <taxon>Chitinophagaceae</taxon>
        <taxon>Niastella</taxon>
    </lineage>
</organism>
<evidence type="ECO:0000313" key="2">
    <source>
        <dbReference type="Proteomes" id="UP000306918"/>
    </source>
</evidence>
<keyword evidence="2" id="KW-1185">Reference proteome</keyword>
<proteinExistence type="predicted"/>
<dbReference type="AlphaFoldDB" id="A0A4S8I395"/>
<reference evidence="1 2" key="1">
    <citation type="submission" date="2019-04" db="EMBL/GenBank/DDBJ databases">
        <title>Niastella caeni sp. nov., isolated from activated sludge.</title>
        <authorList>
            <person name="Sheng M."/>
        </authorList>
    </citation>
    <scope>NUCLEOTIDE SEQUENCE [LARGE SCALE GENOMIC DNA]</scope>
    <source>
        <strain evidence="1 2">HX-2-15</strain>
    </source>
</reference>
<dbReference type="RefSeq" id="WP_136575045.1">
    <property type="nucleotide sequence ID" value="NZ_STFF01000001.1"/>
</dbReference>